<dbReference type="EMBL" id="FNBU01000004">
    <property type="protein sequence ID" value="SDF21067.1"/>
    <property type="molecule type" value="Genomic_DNA"/>
</dbReference>
<dbReference type="Proteomes" id="UP000243333">
    <property type="component" value="Unassembled WGS sequence"/>
</dbReference>
<keyword evidence="1" id="KW-0812">Transmembrane</keyword>
<evidence type="ECO:0000256" key="1">
    <source>
        <dbReference type="SAM" id="Phobius"/>
    </source>
</evidence>
<proteinExistence type="predicted"/>
<keyword evidence="1" id="KW-1133">Transmembrane helix</keyword>
<keyword evidence="3" id="KW-1185">Reference proteome</keyword>
<dbReference type="STRING" id="1123285.SAMN05660235_00810"/>
<feature type="transmembrane region" description="Helical" evidence="1">
    <location>
        <begin position="7"/>
        <end position="27"/>
    </location>
</feature>
<dbReference type="AlphaFoldDB" id="A0A1G7J7V1"/>
<reference evidence="3" key="1">
    <citation type="submission" date="2016-10" db="EMBL/GenBank/DDBJ databases">
        <authorList>
            <person name="Varghese N."/>
            <person name="Submissions S."/>
        </authorList>
    </citation>
    <scope>NUCLEOTIDE SEQUENCE [LARGE SCALE GENOMIC DNA]</scope>
    <source>
        <strain evidence="3">DSM 23256</strain>
    </source>
</reference>
<evidence type="ECO:0000313" key="2">
    <source>
        <dbReference type="EMBL" id="SDF21067.1"/>
    </source>
</evidence>
<feature type="transmembrane region" description="Helical" evidence="1">
    <location>
        <begin position="33"/>
        <end position="53"/>
    </location>
</feature>
<dbReference type="RefSeq" id="WP_093688341.1">
    <property type="nucleotide sequence ID" value="NZ_FNBU01000004.1"/>
</dbReference>
<feature type="transmembrane region" description="Helical" evidence="1">
    <location>
        <begin position="60"/>
        <end position="84"/>
    </location>
</feature>
<feature type="transmembrane region" description="Helical" evidence="1">
    <location>
        <begin position="90"/>
        <end position="107"/>
    </location>
</feature>
<evidence type="ECO:0008006" key="4">
    <source>
        <dbReference type="Google" id="ProtNLM"/>
    </source>
</evidence>
<accession>A0A1G7J7V1</accession>
<keyword evidence="1" id="KW-0472">Membrane</keyword>
<protein>
    <recommendedName>
        <fullName evidence="4">DUF340 domain-containing protein</fullName>
    </recommendedName>
</protein>
<feature type="transmembrane region" description="Helical" evidence="1">
    <location>
        <begin position="119"/>
        <end position="142"/>
    </location>
</feature>
<organism evidence="2 3">
    <name type="scientific">Sporolituus thermophilus DSM 23256</name>
    <dbReference type="NCBI Taxonomy" id="1123285"/>
    <lineage>
        <taxon>Bacteria</taxon>
        <taxon>Bacillati</taxon>
        <taxon>Bacillota</taxon>
        <taxon>Negativicutes</taxon>
        <taxon>Selenomonadales</taxon>
        <taxon>Sporomusaceae</taxon>
        <taxon>Sporolituus</taxon>
    </lineage>
</organism>
<gene>
    <name evidence="2" type="ORF">SAMN05660235_00810</name>
</gene>
<dbReference type="OrthoDB" id="6443879at2"/>
<sequence length="148" mass="16064">MKWLDMILIFALMGVMSVIGNSIGYKTSILDGAIGYAIIMAITLVGILLARVVPLKLPMVFWISIIALLTTAPFSPVAKIVLAYTNKVDFLALCTPILAYAGLSVGKDLPMFKQMSWRIVIVALAVYTGTFVFATLIAQIMLHVEGLI</sequence>
<name>A0A1G7J7V1_9FIRM</name>
<evidence type="ECO:0000313" key="3">
    <source>
        <dbReference type="Proteomes" id="UP000243333"/>
    </source>
</evidence>